<proteinExistence type="inferred from homology"/>
<evidence type="ECO:0000256" key="11">
    <source>
        <dbReference type="SAM" id="Phobius"/>
    </source>
</evidence>
<evidence type="ECO:0000313" key="13">
    <source>
        <dbReference type="EMBL" id="RPB06764.1"/>
    </source>
</evidence>
<dbReference type="GO" id="GO:0004222">
    <property type="term" value="F:metalloendopeptidase activity"/>
    <property type="evidence" value="ECO:0007669"/>
    <property type="project" value="InterPro"/>
</dbReference>
<name>A0A3N4K8A2_9PEZI</name>
<dbReference type="GO" id="GO:0005789">
    <property type="term" value="C:endoplasmic reticulum membrane"/>
    <property type="evidence" value="ECO:0007669"/>
    <property type="project" value="UniProtKB-SubCell"/>
</dbReference>
<evidence type="ECO:0000259" key="12">
    <source>
        <dbReference type="Pfam" id="PF02517"/>
    </source>
</evidence>
<keyword evidence="7 11" id="KW-1133">Transmembrane helix</keyword>
<feature type="transmembrane region" description="Helical" evidence="11">
    <location>
        <begin position="266"/>
        <end position="286"/>
    </location>
</feature>
<evidence type="ECO:0000256" key="9">
    <source>
        <dbReference type="ARBA" id="ARBA00047280"/>
    </source>
</evidence>
<dbReference type="AlphaFoldDB" id="A0A3N4K8A2"/>
<organism evidence="13 14">
    <name type="scientific">Morchella conica CCBAS932</name>
    <dbReference type="NCBI Taxonomy" id="1392247"/>
    <lineage>
        <taxon>Eukaryota</taxon>
        <taxon>Fungi</taxon>
        <taxon>Dikarya</taxon>
        <taxon>Ascomycota</taxon>
        <taxon>Pezizomycotina</taxon>
        <taxon>Pezizomycetes</taxon>
        <taxon>Pezizales</taxon>
        <taxon>Morchellaceae</taxon>
        <taxon>Morchella</taxon>
    </lineage>
</organism>
<keyword evidence="6" id="KW-0256">Endoplasmic reticulum</keyword>
<evidence type="ECO:0000256" key="6">
    <source>
        <dbReference type="ARBA" id="ARBA00022824"/>
    </source>
</evidence>
<evidence type="ECO:0000256" key="3">
    <source>
        <dbReference type="ARBA" id="ARBA00022670"/>
    </source>
</evidence>
<comment type="subcellular location">
    <subcellularLocation>
        <location evidence="1">Endoplasmic reticulum membrane</location>
        <topology evidence="1">Multi-pass membrane protein</topology>
    </subcellularLocation>
</comment>
<evidence type="ECO:0000256" key="4">
    <source>
        <dbReference type="ARBA" id="ARBA00022692"/>
    </source>
</evidence>
<keyword evidence="5" id="KW-0378">Hydrolase</keyword>
<dbReference type="Proteomes" id="UP000277580">
    <property type="component" value="Unassembled WGS sequence"/>
</dbReference>
<feature type="transmembrane region" description="Helical" evidence="11">
    <location>
        <begin position="55"/>
        <end position="75"/>
    </location>
</feature>
<evidence type="ECO:0000256" key="1">
    <source>
        <dbReference type="ARBA" id="ARBA00004477"/>
    </source>
</evidence>
<keyword evidence="3" id="KW-0645">Protease</keyword>
<dbReference type="STRING" id="1392247.A0A3N4K8A2"/>
<evidence type="ECO:0000256" key="2">
    <source>
        <dbReference type="ARBA" id="ARBA00006897"/>
    </source>
</evidence>
<keyword evidence="4 11" id="KW-0812">Transmembrane</keyword>
<dbReference type="InParanoid" id="A0A3N4K8A2"/>
<evidence type="ECO:0000313" key="14">
    <source>
        <dbReference type="Proteomes" id="UP000277580"/>
    </source>
</evidence>
<dbReference type="EC" id="3.4.26.1" evidence="10"/>
<feature type="domain" description="CAAX prenyl protease 2/Lysostaphin resistance protein A-like" evidence="12">
    <location>
        <begin position="143"/>
        <end position="250"/>
    </location>
</feature>
<dbReference type="InterPro" id="IPR039731">
    <property type="entry name" value="Rce1"/>
</dbReference>
<dbReference type="EMBL" id="ML119223">
    <property type="protein sequence ID" value="RPB06764.1"/>
    <property type="molecule type" value="Genomic_DNA"/>
</dbReference>
<evidence type="ECO:0000256" key="7">
    <source>
        <dbReference type="ARBA" id="ARBA00022989"/>
    </source>
</evidence>
<dbReference type="FunCoup" id="A0A3N4K8A2">
    <property type="interactions" value="297"/>
</dbReference>
<comment type="catalytic activity">
    <reaction evidence="9">
        <text>Hydrolyzes the peptide bond -P2-(S-farnesyl or geranylgeranyl)C-P1'-P2'-P3'-COOH where P1' and P2' are amino acids with aliphatic sidechains and P3' is any C-terminal residue.</text>
        <dbReference type="EC" id="3.4.26.1"/>
    </reaction>
</comment>
<evidence type="ECO:0000256" key="10">
    <source>
        <dbReference type="ARBA" id="ARBA00049729"/>
    </source>
</evidence>
<keyword evidence="8 11" id="KW-0472">Membrane</keyword>
<keyword evidence="14" id="KW-1185">Reference proteome</keyword>
<evidence type="ECO:0000256" key="8">
    <source>
        <dbReference type="ARBA" id="ARBA00023136"/>
    </source>
</evidence>
<gene>
    <name evidence="13" type="ORF">P167DRAFT_540586</name>
</gene>
<accession>A0A3N4K8A2</accession>
<evidence type="ECO:0000256" key="5">
    <source>
        <dbReference type="ARBA" id="ARBA00022801"/>
    </source>
</evidence>
<dbReference type="GO" id="GO:0071586">
    <property type="term" value="P:CAAX-box protein processing"/>
    <property type="evidence" value="ECO:0007669"/>
    <property type="project" value="InterPro"/>
</dbReference>
<reference evidence="13 14" key="1">
    <citation type="journal article" date="2018" name="Nat. Ecol. Evol.">
        <title>Pezizomycetes genomes reveal the molecular basis of ectomycorrhizal truffle lifestyle.</title>
        <authorList>
            <person name="Murat C."/>
            <person name="Payen T."/>
            <person name="Noel B."/>
            <person name="Kuo A."/>
            <person name="Morin E."/>
            <person name="Chen J."/>
            <person name="Kohler A."/>
            <person name="Krizsan K."/>
            <person name="Balestrini R."/>
            <person name="Da Silva C."/>
            <person name="Montanini B."/>
            <person name="Hainaut M."/>
            <person name="Levati E."/>
            <person name="Barry K.W."/>
            <person name="Belfiori B."/>
            <person name="Cichocki N."/>
            <person name="Clum A."/>
            <person name="Dockter R.B."/>
            <person name="Fauchery L."/>
            <person name="Guy J."/>
            <person name="Iotti M."/>
            <person name="Le Tacon F."/>
            <person name="Lindquist E.A."/>
            <person name="Lipzen A."/>
            <person name="Malagnac F."/>
            <person name="Mello A."/>
            <person name="Molinier V."/>
            <person name="Miyauchi S."/>
            <person name="Poulain J."/>
            <person name="Riccioni C."/>
            <person name="Rubini A."/>
            <person name="Sitrit Y."/>
            <person name="Splivallo R."/>
            <person name="Traeger S."/>
            <person name="Wang M."/>
            <person name="Zifcakova L."/>
            <person name="Wipf D."/>
            <person name="Zambonelli A."/>
            <person name="Paolocci F."/>
            <person name="Nowrousian M."/>
            <person name="Ottonello S."/>
            <person name="Baldrian P."/>
            <person name="Spatafora J.W."/>
            <person name="Henrissat B."/>
            <person name="Nagy L.G."/>
            <person name="Aury J.M."/>
            <person name="Wincker P."/>
            <person name="Grigoriev I.V."/>
            <person name="Bonfante P."/>
            <person name="Martin F.M."/>
        </authorList>
    </citation>
    <scope>NUCLEOTIDE SEQUENCE [LARGE SCALE GENOMIC DNA]</scope>
    <source>
        <strain evidence="13 14">CCBAS932</strain>
    </source>
</reference>
<dbReference type="OrthoDB" id="271604at2759"/>
<protein>
    <recommendedName>
        <fullName evidence="10">intramembrane prenyl-peptidase Rce1</fullName>
        <ecNumber evidence="10">3.4.26.1</ecNumber>
    </recommendedName>
</protein>
<dbReference type="PANTHER" id="PTHR13046:SF0">
    <property type="entry name" value="CAAX PRENYL PROTEASE 2"/>
    <property type="match status" value="1"/>
</dbReference>
<dbReference type="PANTHER" id="PTHR13046">
    <property type="entry name" value="PROTEASE U48 CAAX PRENYL PROTEASE RCE1"/>
    <property type="match status" value="1"/>
</dbReference>
<dbReference type="Pfam" id="PF02517">
    <property type="entry name" value="Rce1-like"/>
    <property type="match status" value="1"/>
</dbReference>
<comment type="similarity">
    <text evidence="2">Belongs to the peptidase U48 family.</text>
</comment>
<sequence>MVYTPEEFPRFTPLYASLISIIYTISYVGVLYLSPLSRPDPSLNRDSPSVIRIRIRAVTVVTIAALAVTSIITALTTPRRALSEVLSFLGLLSPTPTSILDVFRSLLLTAILFTGPLAQRLWFDVVDYGWGEVKSDLQKMFYTWTGWRNFVAAPFTEEIVFRSCLAPLHLIAGKSPISVVFLSPLYFGIAHIHHGYEFYLSHPNSLFLTIARSLIQFAYTTLFGWFATFILLRTGSAWAVIAVHSFCNHMGLPHLGMVDGPKWRSGVYFASLLGGAWGFYTLLWTLSESPNALASFS</sequence>
<dbReference type="InterPro" id="IPR003675">
    <property type="entry name" value="Rce1/LyrA-like_dom"/>
</dbReference>
<feature type="transmembrane region" description="Helical" evidence="11">
    <location>
        <begin position="12"/>
        <end position="34"/>
    </location>
</feature>